<comment type="caution">
    <text evidence="4">The sequence shown here is derived from an EMBL/GenBank/DDBJ whole genome shotgun (WGS) entry which is preliminary data.</text>
</comment>
<dbReference type="InterPro" id="IPR057840">
    <property type="entry name" value="FimV_N"/>
</dbReference>
<keyword evidence="5" id="KW-1185">Reference proteome</keyword>
<reference evidence="4 5" key="1">
    <citation type="submission" date="2017-05" db="EMBL/GenBank/DDBJ databases">
        <authorList>
            <person name="Varghese N."/>
            <person name="Submissions S."/>
        </authorList>
    </citation>
    <scope>NUCLEOTIDE SEQUENCE [LARGE SCALE GENOMIC DNA]</scope>
    <source>
        <strain evidence="4 5">DSM 26001</strain>
    </source>
</reference>
<evidence type="ECO:0000259" key="3">
    <source>
        <dbReference type="Pfam" id="PF25800"/>
    </source>
</evidence>
<proteinExistence type="predicted"/>
<dbReference type="Pfam" id="PF25800">
    <property type="entry name" value="FimV_N"/>
    <property type="match status" value="1"/>
</dbReference>
<feature type="domain" description="FimV N-terminal" evidence="3">
    <location>
        <begin position="28"/>
        <end position="125"/>
    </location>
</feature>
<keyword evidence="2" id="KW-1133">Transmembrane helix</keyword>
<dbReference type="EMBL" id="FXUL01000005">
    <property type="protein sequence ID" value="SMP57459.1"/>
    <property type="molecule type" value="Genomic_DNA"/>
</dbReference>
<feature type="region of interest" description="Disordered" evidence="1">
    <location>
        <begin position="176"/>
        <end position="196"/>
    </location>
</feature>
<dbReference type="RefSeq" id="WP_283441966.1">
    <property type="nucleotide sequence ID" value="NZ_FXUL01000005.1"/>
</dbReference>
<dbReference type="Proteomes" id="UP001158049">
    <property type="component" value="Unassembled WGS sequence"/>
</dbReference>
<feature type="transmembrane region" description="Helical" evidence="2">
    <location>
        <begin position="304"/>
        <end position="324"/>
    </location>
</feature>
<keyword evidence="2" id="KW-0812">Transmembrane</keyword>
<feature type="compositionally biased region" description="Pro residues" evidence="1">
    <location>
        <begin position="184"/>
        <end position="193"/>
    </location>
</feature>
<name>A0ABY1Q2P7_9BURK</name>
<keyword evidence="2" id="KW-0472">Membrane</keyword>
<evidence type="ECO:0000313" key="4">
    <source>
        <dbReference type="EMBL" id="SMP57459.1"/>
    </source>
</evidence>
<organism evidence="4 5">
    <name type="scientific">Noviherbaspirillum suwonense</name>
    <dbReference type="NCBI Taxonomy" id="1224511"/>
    <lineage>
        <taxon>Bacteria</taxon>
        <taxon>Pseudomonadati</taxon>
        <taxon>Pseudomonadota</taxon>
        <taxon>Betaproteobacteria</taxon>
        <taxon>Burkholderiales</taxon>
        <taxon>Oxalobacteraceae</taxon>
        <taxon>Noviherbaspirillum</taxon>
    </lineage>
</organism>
<evidence type="ECO:0000256" key="2">
    <source>
        <dbReference type="SAM" id="Phobius"/>
    </source>
</evidence>
<protein>
    <recommendedName>
        <fullName evidence="3">FimV N-terminal domain-containing protein</fullName>
    </recommendedName>
</protein>
<sequence>MMRVRSQQPALGLILIPLAVWGGQAHALGLGAITLQSGLGRPLQAKIPVYGLAADDAGAACLKSRLLALDGTTISRPVAELAGSGANAVLSLRTVEGINEPAVNVSVEIGCTNTVKREYALLLDPVATTSPLASPAIAERAERRTSSRAGAAVPPAQAVLPPPAVDAADLPAAAKAPASVVRKPPAPSKPKPAPASKSVLMLSGGADAEIEQVRASIALRSATMLSEPRVETDPARLAAQRADQARVAALLRGEDPLAGAQAQLRDAQGKLLAVQKSAASAASQHAQEKAALTAAQDDMVPGTLAAALGALLLACVAVIGWLLWRRADDRRRQEQAFFAMAEMQEPSPLQPLHHETPPQPAAAVAGVAAVAGIAGVAPVFAAPATPTIETRTDPEPVDFAMPMDDFAPEPTPSVPPQSYEWPKEVAMQTVSTSPPQSLQLPESWLTIENQLEELHQQAPQAGASPLPPMPPMLPVTDDDAQAHAAEVAGMLLAAESWMAEHNPLRAAEVLRDYLDREDMRSPAPGLYLLSLYRTMENQEQILAVLAQLQRAFPAEAAGWGNAAQPRRSIADFPLVHSAVDSLSNSDELLPYLNSLLLAPEPFDFSTYREIVRAIGLANEMKQENDLNSMSFDFQ</sequence>
<gene>
    <name evidence="4" type="ORF">SAMN06295970_10597</name>
</gene>
<evidence type="ECO:0000256" key="1">
    <source>
        <dbReference type="SAM" id="MobiDB-lite"/>
    </source>
</evidence>
<accession>A0ABY1Q2P7</accession>
<evidence type="ECO:0000313" key="5">
    <source>
        <dbReference type="Proteomes" id="UP001158049"/>
    </source>
</evidence>